<evidence type="ECO:0000256" key="8">
    <source>
        <dbReference type="ARBA" id="ARBA00048552"/>
    </source>
</evidence>
<dbReference type="OrthoDB" id="9429628at2"/>
<evidence type="ECO:0000313" key="9">
    <source>
        <dbReference type="EMBL" id="RKO73674.1"/>
    </source>
</evidence>
<keyword evidence="5" id="KW-0804">Transcription</keyword>
<proteinExistence type="inferred from homology"/>
<evidence type="ECO:0000256" key="4">
    <source>
        <dbReference type="ARBA" id="ARBA00022478"/>
    </source>
</evidence>
<gene>
    <name evidence="9" type="ORF">D7322_03210</name>
</gene>
<comment type="caution">
    <text evidence="9">The sequence shown here is derived from an EMBL/GenBank/DDBJ whole genome shotgun (WGS) entry which is preliminary data.</text>
</comment>
<evidence type="ECO:0000256" key="7">
    <source>
        <dbReference type="ARBA" id="ARBA00030998"/>
    </source>
</evidence>
<evidence type="ECO:0000256" key="1">
    <source>
        <dbReference type="ARBA" id="ARBA00006711"/>
    </source>
</evidence>
<dbReference type="AlphaFoldDB" id="A0A420W541"/>
<comment type="similarity">
    <text evidence="1">Belongs to the RNA polymerase subunit omega family.</text>
</comment>
<sequence length="109" mass="12683">MSQKNNNSIPNSTVTRDLRKLDKGTDNIYESIVVISKRANQIAVDIKEELNGKLAEFASNNDNLEEVFENREQIEISKHYERMPKPTLVAIDEFLHDKVYYRNPSKEQD</sequence>
<comment type="catalytic activity">
    <reaction evidence="8">
        <text>RNA(n) + a ribonucleoside 5'-triphosphate = RNA(n+1) + diphosphate</text>
        <dbReference type="Rhea" id="RHEA:21248"/>
        <dbReference type="Rhea" id="RHEA-COMP:14527"/>
        <dbReference type="Rhea" id="RHEA-COMP:17342"/>
        <dbReference type="ChEBI" id="CHEBI:33019"/>
        <dbReference type="ChEBI" id="CHEBI:61557"/>
        <dbReference type="ChEBI" id="CHEBI:140395"/>
        <dbReference type="EC" id="2.7.7.6"/>
    </reaction>
</comment>
<dbReference type="EC" id="2.7.7.6" evidence="2"/>
<dbReference type="EMBL" id="RBWS01000001">
    <property type="protein sequence ID" value="RKO73674.1"/>
    <property type="molecule type" value="Genomic_DNA"/>
</dbReference>
<dbReference type="InterPro" id="IPR006110">
    <property type="entry name" value="Pol_omega/Rpo6/RPB6"/>
</dbReference>
<keyword evidence="10" id="KW-1185">Reference proteome</keyword>
<dbReference type="Proteomes" id="UP000282423">
    <property type="component" value="Unassembled WGS sequence"/>
</dbReference>
<dbReference type="GO" id="GO:0003899">
    <property type="term" value="F:DNA-directed RNA polymerase activity"/>
    <property type="evidence" value="ECO:0007669"/>
    <property type="project" value="UniProtKB-EC"/>
</dbReference>
<evidence type="ECO:0000313" key="10">
    <source>
        <dbReference type="Proteomes" id="UP000282423"/>
    </source>
</evidence>
<dbReference type="GO" id="GO:0003677">
    <property type="term" value="F:DNA binding"/>
    <property type="evidence" value="ECO:0007669"/>
    <property type="project" value="InterPro"/>
</dbReference>
<evidence type="ECO:0000256" key="3">
    <source>
        <dbReference type="ARBA" id="ARBA00013725"/>
    </source>
</evidence>
<dbReference type="SMART" id="SM01409">
    <property type="entry name" value="RNA_pol_Rpb6"/>
    <property type="match status" value="1"/>
</dbReference>
<evidence type="ECO:0000256" key="5">
    <source>
        <dbReference type="ARBA" id="ARBA00023163"/>
    </source>
</evidence>
<keyword evidence="4" id="KW-0240">DNA-directed RNA polymerase</keyword>
<protein>
    <recommendedName>
        <fullName evidence="3">DNA-directed RNA polymerase subunit omega</fullName>
        <ecNumber evidence="2">2.7.7.6</ecNumber>
    </recommendedName>
    <alternativeName>
        <fullName evidence="7">RNA polymerase omega subunit</fullName>
    </alternativeName>
    <alternativeName>
        <fullName evidence="6">Transcriptase subunit omega</fullName>
    </alternativeName>
</protein>
<dbReference type="GO" id="GO:0000428">
    <property type="term" value="C:DNA-directed RNA polymerase complex"/>
    <property type="evidence" value="ECO:0007669"/>
    <property type="project" value="UniProtKB-KW"/>
</dbReference>
<evidence type="ECO:0000256" key="6">
    <source>
        <dbReference type="ARBA" id="ARBA00029924"/>
    </source>
</evidence>
<dbReference type="InterPro" id="IPR036161">
    <property type="entry name" value="RPB6/omega-like_sf"/>
</dbReference>
<dbReference type="RefSeq" id="WP_121121190.1">
    <property type="nucleotide sequence ID" value="NZ_CP158959.1"/>
</dbReference>
<dbReference type="SUPFAM" id="SSF63562">
    <property type="entry name" value="RPB6/omega subunit-like"/>
    <property type="match status" value="1"/>
</dbReference>
<evidence type="ECO:0000256" key="2">
    <source>
        <dbReference type="ARBA" id="ARBA00012418"/>
    </source>
</evidence>
<organism evidence="9 10">
    <name type="scientific">Sphingobacterium puteale</name>
    <dbReference type="NCBI Taxonomy" id="2420510"/>
    <lineage>
        <taxon>Bacteria</taxon>
        <taxon>Pseudomonadati</taxon>
        <taxon>Bacteroidota</taxon>
        <taxon>Sphingobacteriia</taxon>
        <taxon>Sphingobacteriales</taxon>
        <taxon>Sphingobacteriaceae</taxon>
        <taxon>Sphingobacterium</taxon>
    </lineage>
</organism>
<reference evidence="9 10" key="1">
    <citation type="submission" date="2018-10" db="EMBL/GenBank/DDBJ databases">
        <title>Sphingobacterium sp. M05W1-28.</title>
        <authorList>
            <person name="Cai H."/>
        </authorList>
    </citation>
    <scope>NUCLEOTIDE SEQUENCE [LARGE SCALE GENOMIC DNA]</scope>
    <source>
        <strain evidence="9 10">M05W1-28</strain>
    </source>
</reference>
<dbReference type="Pfam" id="PF01192">
    <property type="entry name" value="RNA_pol_Rpb6"/>
    <property type="match status" value="1"/>
</dbReference>
<dbReference type="GO" id="GO:0006351">
    <property type="term" value="P:DNA-templated transcription"/>
    <property type="evidence" value="ECO:0007669"/>
    <property type="project" value="InterPro"/>
</dbReference>
<name>A0A420W541_9SPHI</name>
<accession>A0A420W541</accession>